<dbReference type="Pfam" id="PF25917">
    <property type="entry name" value="BSH_RND"/>
    <property type="match status" value="1"/>
</dbReference>
<dbReference type="InterPro" id="IPR058626">
    <property type="entry name" value="MdtA-like_b-barrel"/>
</dbReference>
<evidence type="ECO:0000256" key="6">
    <source>
        <dbReference type="ARBA" id="ARBA00023136"/>
    </source>
</evidence>
<evidence type="ECO:0000256" key="4">
    <source>
        <dbReference type="ARBA" id="ARBA00022475"/>
    </source>
</evidence>
<dbReference type="InterPro" id="IPR006143">
    <property type="entry name" value="RND_pump_MFP"/>
</dbReference>
<evidence type="ECO:0000256" key="5">
    <source>
        <dbReference type="ARBA" id="ARBA00022519"/>
    </source>
</evidence>
<dbReference type="Gene3D" id="2.40.420.20">
    <property type="match status" value="1"/>
</dbReference>
<evidence type="ECO:0000259" key="11">
    <source>
        <dbReference type="Pfam" id="PF25967"/>
    </source>
</evidence>
<dbReference type="InterPro" id="IPR058625">
    <property type="entry name" value="MdtA-like_BSH"/>
</dbReference>
<dbReference type="Proteomes" id="UP000245252">
    <property type="component" value="Unassembled WGS sequence"/>
</dbReference>
<keyword evidence="6" id="KW-0472">Membrane</keyword>
<dbReference type="Pfam" id="PF25876">
    <property type="entry name" value="HH_MFP_RND"/>
    <property type="match status" value="1"/>
</dbReference>
<dbReference type="Gene3D" id="2.40.30.170">
    <property type="match status" value="1"/>
</dbReference>
<dbReference type="GO" id="GO:0030313">
    <property type="term" value="C:cell envelope"/>
    <property type="evidence" value="ECO:0007669"/>
    <property type="project" value="UniProtKB-SubCell"/>
</dbReference>
<protein>
    <submittedName>
        <fullName evidence="12">Efflux RND transporter periplasmic adaptor subunit</fullName>
    </submittedName>
</protein>
<dbReference type="OrthoDB" id="9783047at2"/>
<dbReference type="EMBL" id="QFBC01000018">
    <property type="protein sequence ID" value="PWE53097.1"/>
    <property type="molecule type" value="Genomic_DNA"/>
</dbReference>
<evidence type="ECO:0000256" key="7">
    <source>
        <dbReference type="SAM" id="MobiDB-lite"/>
    </source>
</evidence>
<feature type="compositionally biased region" description="Basic and acidic residues" evidence="7">
    <location>
        <begin position="39"/>
        <end position="50"/>
    </location>
</feature>
<dbReference type="GO" id="GO:0015562">
    <property type="term" value="F:efflux transmembrane transporter activity"/>
    <property type="evidence" value="ECO:0007669"/>
    <property type="project" value="TreeGrafter"/>
</dbReference>
<evidence type="ECO:0000256" key="1">
    <source>
        <dbReference type="ARBA" id="ARBA00004236"/>
    </source>
</evidence>
<reference evidence="12 13" key="1">
    <citation type="submission" date="2018-05" db="EMBL/GenBank/DDBJ databases">
        <title>The draft genome of strain NS-104.</title>
        <authorList>
            <person name="Hang P."/>
            <person name="Jiang J."/>
        </authorList>
    </citation>
    <scope>NUCLEOTIDE SEQUENCE [LARGE SCALE GENOMIC DNA]</scope>
    <source>
        <strain evidence="12 13">NS-104</strain>
    </source>
</reference>
<keyword evidence="5" id="KW-0997">Cell inner membrane</keyword>
<feature type="domain" description="Multidrug resistance protein MdtA-like alpha-helical hairpin" evidence="8">
    <location>
        <begin position="128"/>
        <end position="196"/>
    </location>
</feature>
<dbReference type="Pfam" id="PF25967">
    <property type="entry name" value="RND-MFP_C"/>
    <property type="match status" value="1"/>
</dbReference>
<dbReference type="AlphaFoldDB" id="A0A2U2DIG0"/>
<feature type="domain" description="Multidrug resistance protein MdtA-like beta-barrel" evidence="10">
    <location>
        <begin position="235"/>
        <end position="318"/>
    </location>
</feature>
<keyword evidence="13" id="KW-1185">Reference proteome</keyword>
<dbReference type="Gene3D" id="1.10.287.470">
    <property type="entry name" value="Helix hairpin bin"/>
    <property type="match status" value="1"/>
</dbReference>
<keyword evidence="3" id="KW-0813">Transport</keyword>
<comment type="caution">
    <text evidence="12">The sequence shown here is derived from an EMBL/GenBank/DDBJ whole genome shotgun (WGS) entry which is preliminary data.</text>
</comment>
<evidence type="ECO:0000256" key="2">
    <source>
        <dbReference type="ARBA" id="ARBA00009477"/>
    </source>
</evidence>
<evidence type="ECO:0000256" key="3">
    <source>
        <dbReference type="ARBA" id="ARBA00022448"/>
    </source>
</evidence>
<dbReference type="NCBIfam" id="TIGR01730">
    <property type="entry name" value="RND_mfp"/>
    <property type="match status" value="1"/>
</dbReference>
<dbReference type="GO" id="GO:1990281">
    <property type="term" value="C:efflux pump complex"/>
    <property type="evidence" value="ECO:0007669"/>
    <property type="project" value="TreeGrafter"/>
</dbReference>
<accession>A0A2U2DIG0</accession>
<evidence type="ECO:0000259" key="9">
    <source>
        <dbReference type="Pfam" id="PF25917"/>
    </source>
</evidence>
<dbReference type="InterPro" id="IPR058627">
    <property type="entry name" value="MdtA-like_C"/>
</dbReference>
<feature type="region of interest" description="Disordered" evidence="7">
    <location>
        <begin position="376"/>
        <end position="403"/>
    </location>
</feature>
<gene>
    <name evidence="12" type="ORF">DEM27_27370</name>
</gene>
<comment type="subcellular location">
    <subcellularLocation>
        <location evidence="1">Cell membrane</location>
    </subcellularLocation>
</comment>
<feature type="region of interest" description="Disordered" evidence="7">
    <location>
        <begin position="39"/>
        <end position="59"/>
    </location>
</feature>
<keyword evidence="4" id="KW-1003">Cell membrane</keyword>
<evidence type="ECO:0000259" key="10">
    <source>
        <dbReference type="Pfam" id="PF25944"/>
    </source>
</evidence>
<feature type="domain" description="Multidrug resistance protein MdtA-like C-terminal permuted SH3" evidence="11">
    <location>
        <begin position="322"/>
        <end position="382"/>
    </location>
</feature>
<sequence>MGHKITLLVTALVCTIAGILVSPRIPDLGGKLFAKTGEDHAASPDTESGKGHGRNSRSAVTPVTVAEARTMPFPQIIKTFATVQAPDMVTVAARISSQLMDIHVKDGQIVKKGDLLFTLDDRALKAQLARDEALLAKDQAQLVSLTAEAERSKNLLGNSVTRQAYDAAVAAQQSAQAAVNADQSTVDADRIQLDYTRITAPIGGRLGAVQASVGDLVNGGGSTTQPLVTITTIDPIDVAFRLPESELHVFKTMLDDGQAVQVVARRGGTDEKIGEGTLDFIDSSVDTASGTIAMRATFANADQALWPGEYVDIDVNQGTLPDATVIPAVAVQPGQNGAFVYLVKQDDTVDLRPIRVAASDDKTAAIGGGLAPGDRVVTEGQGRLRPGDKVSIATAEEKTADAQ</sequence>
<organism evidence="12 13">
    <name type="scientific">Metarhizobium album</name>
    <dbReference type="NCBI Taxonomy" id="2182425"/>
    <lineage>
        <taxon>Bacteria</taxon>
        <taxon>Pseudomonadati</taxon>
        <taxon>Pseudomonadota</taxon>
        <taxon>Alphaproteobacteria</taxon>
        <taxon>Hyphomicrobiales</taxon>
        <taxon>Rhizobiaceae</taxon>
        <taxon>Metarhizobium</taxon>
    </lineage>
</organism>
<proteinExistence type="inferred from homology"/>
<evidence type="ECO:0000259" key="8">
    <source>
        <dbReference type="Pfam" id="PF25876"/>
    </source>
</evidence>
<name>A0A2U2DIG0_9HYPH</name>
<feature type="domain" description="Multidrug resistance protein MdtA-like barrel-sandwich hybrid" evidence="9">
    <location>
        <begin position="88"/>
        <end position="229"/>
    </location>
</feature>
<dbReference type="PANTHER" id="PTHR30469">
    <property type="entry name" value="MULTIDRUG RESISTANCE PROTEIN MDTA"/>
    <property type="match status" value="1"/>
</dbReference>
<dbReference type="SUPFAM" id="SSF111369">
    <property type="entry name" value="HlyD-like secretion proteins"/>
    <property type="match status" value="1"/>
</dbReference>
<evidence type="ECO:0000313" key="12">
    <source>
        <dbReference type="EMBL" id="PWE53097.1"/>
    </source>
</evidence>
<dbReference type="Pfam" id="PF25944">
    <property type="entry name" value="Beta-barrel_RND"/>
    <property type="match status" value="1"/>
</dbReference>
<dbReference type="Gene3D" id="2.40.50.100">
    <property type="match status" value="1"/>
</dbReference>
<dbReference type="InterPro" id="IPR058624">
    <property type="entry name" value="MdtA-like_HH"/>
</dbReference>
<evidence type="ECO:0000313" key="13">
    <source>
        <dbReference type="Proteomes" id="UP000245252"/>
    </source>
</evidence>
<dbReference type="RefSeq" id="WP_109461431.1">
    <property type="nucleotide sequence ID" value="NZ_QFBC01000018.1"/>
</dbReference>
<dbReference type="PANTHER" id="PTHR30469:SF36">
    <property type="entry name" value="BLL3903 PROTEIN"/>
    <property type="match status" value="1"/>
</dbReference>
<comment type="similarity">
    <text evidence="2">Belongs to the membrane fusion protein (MFP) (TC 8.A.1) family.</text>
</comment>
<dbReference type="FunFam" id="2.40.420.20:FF:000001">
    <property type="entry name" value="Efflux RND transporter periplasmic adaptor subunit"/>
    <property type="match status" value="1"/>
</dbReference>